<evidence type="ECO:0000313" key="12">
    <source>
        <dbReference type="EMBL" id="MDT0616959.1"/>
    </source>
</evidence>
<evidence type="ECO:0000256" key="8">
    <source>
        <dbReference type="ARBA" id="ARBA00023002"/>
    </source>
</evidence>
<protein>
    <recommendedName>
        <fullName evidence="9">tRNA-dihydrouridine(20/20a) synthase</fullName>
        <ecNumber evidence="9">1.3.1.91</ecNumber>
    </recommendedName>
    <alternativeName>
        <fullName evidence="9">U20-specific dihydrouridine synthase</fullName>
        <shortName evidence="9">U20-specific Dus</shortName>
    </alternativeName>
    <alternativeName>
        <fullName evidence="9">tRNA-dihydrouridine synthase A</fullName>
    </alternativeName>
</protein>
<dbReference type="Pfam" id="PF01207">
    <property type="entry name" value="Dus"/>
    <property type="match status" value="1"/>
</dbReference>
<feature type="active site" description="Proton donor" evidence="9">
    <location>
        <position position="100"/>
    </location>
</feature>
<dbReference type="Proteomes" id="UP001259982">
    <property type="component" value="Unassembled WGS sequence"/>
</dbReference>
<evidence type="ECO:0000256" key="6">
    <source>
        <dbReference type="ARBA" id="ARBA00022857"/>
    </source>
</evidence>
<dbReference type="NCBIfam" id="TIGR00742">
    <property type="entry name" value="yjbN"/>
    <property type="match status" value="1"/>
</dbReference>
<evidence type="ECO:0000256" key="5">
    <source>
        <dbReference type="ARBA" id="ARBA00022694"/>
    </source>
</evidence>
<dbReference type="EMBL" id="JAVRHY010000001">
    <property type="protein sequence ID" value="MDT0616959.1"/>
    <property type="molecule type" value="Genomic_DNA"/>
</dbReference>
<keyword evidence="8 9" id="KW-0560">Oxidoreductase</keyword>
<reference evidence="12 13" key="1">
    <citation type="submission" date="2023-09" db="EMBL/GenBank/DDBJ databases">
        <authorList>
            <person name="Rey-Velasco X."/>
        </authorList>
    </citation>
    <scope>NUCLEOTIDE SEQUENCE [LARGE SCALE GENOMIC DNA]</scope>
    <source>
        <strain evidence="12 13">P385</strain>
    </source>
</reference>
<comment type="catalytic activity">
    <reaction evidence="9">
        <text>5,6-dihydrouridine(20a) in tRNA + NADP(+) = uridine(20a) in tRNA + NADPH + H(+)</text>
        <dbReference type="Rhea" id="RHEA:53344"/>
        <dbReference type="Rhea" id="RHEA-COMP:13535"/>
        <dbReference type="Rhea" id="RHEA-COMP:13536"/>
        <dbReference type="ChEBI" id="CHEBI:15378"/>
        <dbReference type="ChEBI" id="CHEBI:57783"/>
        <dbReference type="ChEBI" id="CHEBI:58349"/>
        <dbReference type="ChEBI" id="CHEBI:65315"/>
        <dbReference type="ChEBI" id="CHEBI:74443"/>
    </reaction>
</comment>
<feature type="binding site" evidence="9">
    <location>
        <begin position="17"/>
        <end position="19"/>
    </location>
    <ligand>
        <name>FMN</name>
        <dbReference type="ChEBI" id="CHEBI:58210"/>
    </ligand>
</feature>
<feature type="binding site" evidence="9">
    <location>
        <begin position="211"/>
        <end position="213"/>
    </location>
    <ligand>
        <name>FMN</name>
        <dbReference type="ChEBI" id="CHEBI:58210"/>
    </ligand>
</feature>
<keyword evidence="4 9" id="KW-0288">FMN</keyword>
<feature type="binding site" evidence="9">
    <location>
        <position position="70"/>
    </location>
    <ligand>
        <name>FMN</name>
        <dbReference type="ChEBI" id="CHEBI:58210"/>
    </ligand>
</feature>
<dbReference type="Gene3D" id="3.20.20.70">
    <property type="entry name" value="Aldolase class I"/>
    <property type="match status" value="1"/>
</dbReference>
<evidence type="ECO:0000256" key="2">
    <source>
        <dbReference type="ARBA" id="ARBA00022555"/>
    </source>
</evidence>
<keyword evidence="13" id="KW-1185">Reference proteome</keyword>
<gene>
    <name evidence="9 12" type="primary">dusA</name>
    <name evidence="12" type="ORF">RM531_00585</name>
</gene>
<comment type="function">
    <text evidence="9">Catalyzes the synthesis of 5,6-dihydrouridine (D), a modified base found in the D-loop of most tRNAs, via the reduction of the C5-C6 double bond in target uridines. Specifically modifies U20 and U20a in tRNAs.</text>
</comment>
<organism evidence="12 13">
    <name type="scientific">Spectribacter acetivorans</name>
    <dbReference type="NCBI Taxonomy" id="3075603"/>
    <lineage>
        <taxon>Bacteria</taxon>
        <taxon>Pseudomonadati</taxon>
        <taxon>Pseudomonadota</taxon>
        <taxon>Gammaproteobacteria</taxon>
        <taxon>Salinisphaerales</taxon>
        <taxon>Salinisphaeraceae</taxon>
        <taxon>Spectribacter</taxon>
    </lineage>
</organism>
<keyword evidence="2 9" id="KW-0820">tRNA-binding</keyword>
<comment type="catalytic activity">
    <reaction evidence="9">
        <text>5,6-dihydrouridine(20) in tRNA + NAD(+) = uridine(20) in tRNA + NADH + H(+)</text>
        <dbReference type="Rhea" id="RHEA:53340"/>
        <dbReference type="Rhea" id="RHEA-COMP:13533"/>
        <dbReference type="Rhea" id="RHEA-COMP:13534"/>
        <dbReference type="ChEBI" id="CHEBI:15378"/>
        <dbReference type="ChEBI" id="CHEBI:57540"/>
        <dbReference type="ChEBI" id="CHEBI:57945"/>
        <dbReference type="ChEBI" id="CHEBI:65315"/>
        <dbReference type="ChEBI" id="CHEBI:74443"/>
        <dbReference type="EC" id="1.3.1.91"/>
    </reaction>
</comment>
<comment type="similarity">
    <text evidence="9">Belongs to the Dus family. DusA subfamily.</text>
</comment>
<dbReference type="InterPro" id="IPR001269">
    <property type="entry name" value="DUS_fam"/>
</dbReference>
<comment type="cofactor">
    <cofactor evidence="1 9 10">
        <name>FMN</name>
        <dbReference type="ChEBI" id="CHEBI:58210"/>
    </cofactor>
</comment>
<dbReference type="SUPFAM" id="SSF51395">
    <property type="entry name" value="FMN-linked oxidoreductases"/>
    <property type="match status" value="1"/>
</dbReference>
<dbReference type="NCBIfam" id="NF008774">
    <property type="entry name" value="PRK11815.1"/>
    <property type="match status" value="1"/>
</dbReference>
<accession>A0ABU3B3C7</accession>
<feature type="site" description="Interacts with tRNA; defines subfamily-specific binding signature" evidence="9">
    <location>
        <position position="299"/>
    </location>
</feature>
<evidence type="ECO:0000256" key="1">
    <source>
        <dbReference type="ARBA" id="ARBA00001917"/>
    </source>
</evidence>
<feature type="binding site" evidence="9">
    <location>
        <begin position="233"/>
        <end position="234"/>
    </location>
    <ligand>
        <name>FMN</name>
        <dbReference type="ChEBI" id="CHEBI:58210"/>
    </ligand>
</feature>
<dbReference type="GO" id="GO:0102264">
    <property type="term" value="F:tRNA-dihydrouridine20 synthase activity"/>
    <property type="evidence" value="ECO:0007669"/>
    <property type="project" value="UniProtKB-EC"/>
</dbReference>
<sequence>MTHPPVDNREHRLCVAPMMAWTDRHCRVFHRQLTRHARLYTEMVTTGAIRHGDRDRLLAFDAAEQPVALQVGGCDPADMALAARVAADYGYAEININVGCPSDRVQHGAFGACLMAEPARVADCVSAMRAAAPLPVTVKTRIGIDHRDDYAFLHAFAGQVADAGCEVLIVHARKAWLSGLSPKANREVPPLDYERVYRLKRDFPALRVVLNGGINTLDQAAIALKQVDGVMIGRAAYQRPWLLAGVDRQLFGERDEPVTRHDAIRALLPYIERAMHDDAELKHVTRHLLGLFHGCPGGRRWRRLLSEQAHRPGAGIDTLLAALAEVPEQSTAEVA</sequence>
<dbReference type="RefSeq" id="WP_311656494.1">
    <property type="nucleotide sequence ID" value="NZ_JAVRHY010000001.1"/>
</dbReference>
<dbReference type="EC" id="1.3.1.91" evidence="9"/>
<dbReference type="InterPro" id="IPR035587">
    <property type="entry name" value="DUS-like_FMN-bd"/>
</dbReference>
<keyword evidence="5 9" id="KW-0819">tRNA processing</keyword>
<name>A0ABU3B3C7_9GAMM</name>
<feature type="domain" description="DUS-like FMN-binding" evidence="11">
    <location>
        <begin position="15"/>
        <end position="314"/>
    </location>
</feature>
<keyword evidence="7 9" id="KW-0694">RNA-binding</keyword>
<feature type="binding site" evidence="9">
    <location>
        <position position="171"/>
    </location>
    <ligand>
        <name>FMN</name>
        <dbReference type="ChEBI" id="CHEBI:58210"/>
    </ligand>
</feature>
<comment type="catalytic activity">
    <reaction evidence="9">
        <text>5,6-dihydrouridine(20a) in tRNA + NAD(+) = uridine(20a) in tRNA + NADH + H(+)</text>
        <dbReference type="Rhea" id="RHEA:53348"/>
        <dbReference type="Rhea" id="RHEA-COMP:13535"/>
        <dbReference type="Rhea" id="RHEA-COMP:13536"/>
        <dbReference type="ChEBI" id="CHEBI:15378"/>
        <dbReference type="ChEBI" id="CHEBI:57540"/>
        <dbReference type="ChEBI" id="CHEBI:57945"/>
        <dbReference type="ChEBI" id="CHEBI:65315"/>
        <dbReference type="ChEBI" id="CHEBI:74443"/>
    </reaction>
</comment>
<dbReference type="InterPro" id="IPR004653">
    <property type="entry name" value="DusA"/>
</dbReference>
<keyword evidence="6 9" id="KW-0521">NADP</keyword>
<evidence type="ECO:0000256" key="10">
    <source>
        <dbReference type="PIRNR" id="PIRNR006621"/>
    </source>
</evidence>
<feature type="site" description="Interacts with tRNA" evidence="9">
    <location>
        <position position="97"/>
    </location>
</feature>
<evidence type="ECO:0000313" key="13">
    <source>
        <dbReference type="Proteomes" id="UP001259982"/>
    </source>
</evidence>
<dbReference type="InterPro" id="IPR018517">
    <property type="entry name" value="tRNA_hU_synthase_CS"/>
</dbReference>
<keyword evidence="3 9" id="KW-0285">Flavoprotein</keyword>
<evidence type="ECO:0000256" key="7">
    <source>
        <dbReference type="ARBA" id="ARBA00022884"/>
    </source>
</evidence>
<feature type="site" description="Interacts with tRNA" evidence="9">
    <location>
        <position position="186"/>
    </location>
</feature>
<feature type="site" description="Interacts with tRNA; defines subfamily-specific binding signature" evidence="9">
    <location>
        <position position="183"/>
    </location>
</feature>
<evidence type="ECO:0000259" key="11">
    <source>
        <dbReference type="Pfam" id="PF01207"/>
    </source>
</evidence>
<feature type="site" description="Interacts with tRNA; defines subfamily-specific binding signature" evidence="9">
    <location>
        <position position="302"/>
    </location>
</feature>
<evidence type="ECO:0000256" key="4">
    <source>
        <dbReference type="ARBA" id="ARBA00022643"/>
    </source>
</evidence>
<dbReference type="HAMAP" id="MF_02041">
    <property type="entry name" value="DusA_subfam"/>
    <property type="match status" value="1"/>
</dbReference>
<dbReference type="CDD" id="cd02801">
    <property type="entry name" value="DUS_like_FMN"/>
    <property type="match status" value="1"/>
</dbReference>
<evidence type="ECO:0000256" key="3">
    <source>
        <dbReference type="ARBA" id="ARBA00022630"/>
    </source>
</evidence>
<comment type="similarity">
    <text evidence="10">Belongs to the dus family.</text>
</comment>
<proteinExistence type="inferred from homology"/>
<dbReference type="Gene3D" id="1.20.120.1460">
    <property type="match status" value="1"/>
</dbReference>
<feature type="binding site" evidence="9">
    <location>
        <position position="139"/>
    </location>
    <ligand>
        <name>FMN</name>
        <dbReference type="ChEBI" id="CHEBI:58210"/>
    </ligand>
</feature>
<dbReference type="PANTHER" id="PTHR42907">
    <property type="entry name" value="FMN-LINKED OXIDOREDUCTASES SUPERFAMILY PROTEIN"/>
    <property type="match status" value="1"/>
</dbReference>
<dbReference type="PROSITE" id="PS01136">
    <property type="entry name" value="UPF0034"/>
    <property type="match status" value="1"/>
</dbReference>
<dbReference type="InterPro" id="IPR013785">
    <property type="entry name" value="Aldolase_TIM"/>
</dbReference>
<comment type="caution">
    <text evidence="12">The sequence shown here is derived from an EMBL/GenBank/DDBJ whole genome shotgun (WGS) entry which is preliminary data.</text>
</comment>
<dbReference type="PIRSF" id="PIRSF006621">
    <property type="entry name" value="Dus"/>
    <property type="match status" value="1"/>
</dbReference>
<dbReference type="PANTHER" id="PTHR42907:SF1">
    <property type="entry name" value="FMN-LINKED OXIDOREDUCTASES SUPERFAMILY PROTEIN"/>
    <property type="match status" value="1"/>
</dbReference>
<comment type="catalytic activity">
    <reaction evidence="9">
        <text>5,6-dihydrouridine(20) in tRNA + NADP(+) = uridine(20) in tRNA + NADPH + H(+)</text>
        <dbReference type="Rhea" id="RHEA:53336"/>
        <dbReference type="Rhea" id="RHEA-COMP:13533"/>
        <dbReference type="Rhea" id="RHEA-COMP:13534"/>
        <dbReference type="ChEBI" id="CHEBI:15378"/>
        <dbReference type="ChEBI" id="CHEBI:57783"/>
        <dbReference type="ChEBI" id="CHEBI:58349"/>
        <dbReference type="ChEBI" id="CHEBI:65315"/>
        <dbReference type="ChEBI" id="CHEBI:74443"/>
        <dbReference type="EC" id="1.3.1.91"/>
    </reaction>
</comment>
<evidence type="ECO:0000256" key="9">
    <source>
        <dbReference type="HAMAP-Rule" id="MF_02041"/>
    </source>
</evidence>